<evidence type="ECO:0000259" key="1">
    <source>
        <dbReference type="Pfam" id="PF26616"/>
    </source>
</evidence>
<evidence type="ECO:0000313" key="2">
    <source>
        <dbReference type="EMBL" id="KAK0636085.1"/>
    </source>
</evidence>
<comment type="caution">
    <text evidence="2">The sequence shown here is derived from an EMBL/GenBank/DDBJ whole genome shotgun (WGS) entry which is preliminary data.</text>
</comment>
<accession>A0AA39XLZ5</accession>
<protein>
    <recommendedName>
        <fullName evidence="1">CorA-like transporter domain-containing protein</fullName>
    </recommendedName>
</protein>
<feature type="domain" description="CorA-like transporter" evidence="1">
    <location>
        <begin position="2"/>
        <end position="88"/>
    </location>
</feature>
<keyword evidence="3" id="KW-1185">Reference proteome</keyword>
<dbReference type="Proteomes" id="UP001174934">
    <property type="component" value="Unassembled WGS sequence"/>
</dbReference>
<dbReference type="EMBL" id="JAULSR010000001">
    <property type="protein sequence ID" value="KAK0636085.1"/>
    <property type="molecule type" value="Genomic_DNA"/>
</dbReference>
<evidence type="ECO:0000313" key="3">
    <source>
        <dbReference type="Proteomes" id="UP001174934"/>
    </source>
</evidence>
<organism evidence="2 3">
    <name type="scientific">Bombardia bombarda</name>
    <dbReference type="NCBI Taxonomy" id="252184"/>
    <lineage>
        <taxon>Eukaryota</taxon>
        <taxon>Fungi</taxon>
        <taxon>Dikarya</taxon>
        <taxon>Ascomycota</taxon>
        <taxon>Pezizomycotina</taxon>
        <taxon>Sordariomycetes</taxon>
        <taxon>Sordariomycetidae</taxon>
        <taxon>Sordariales</taxon>
        <taxon>Lasiosphaeriaceae</taxon>
        <taxon>Bombardia</taxon>
    </lineage>
</organism>
<dbReference type="InterPro" id="IPR058257">
    <property type="entry name" value="CorA-like_dom"/>
</dbReference>
<dbReference type="AlphaFoldDB" id="A0AA39XLZ5"/>
<gene>
    <name evidence="2" type="ORF">B0T17DRAFT_67614</name>
</gene>
<sequence>MTAFRHEDYLDRSSSIASDSPLRIQHCFNLISVKHDKVHDEWPWPLRQTAVHHSFEPKSGRATWMSLKGNTEIASRLNKSIPAHPQLRPST</sequence>
<reference evidence="2" key="1">
    <citation type="submission" date="2023-06" db="EMBL/GenBank/DDBJ databases">
        <title>Genome-scale phylogeny and comparative genomics of the fungal order Sordariales.</title>
        <authorList>
            <consortium name="Lawrence Berkeley National Laboratory"/>
            <person name="Hensen N."/>
            <person name="Bonometti L."/>
            <person name="Westerberg I."/>
            <person name="Brannstrom I.O."/>
            <person name="Guillou S."/>
            <person name="Cros-Aarteil S."/>
            <person name="Calhoun S."/>
            <person name="Haridas S."/>
            <person name="Kuo A."/>
            <person name="Mondo S."/>
            <person name="Pangilinan J."/>
            <person name="Riley R."/>
            <person name="LaButti K."/>
            <person name="Andreopoulos B."/>
            <person name="Lipzen A."/>
            <person name="Chen C."/>
            <person name="Yanf M."/>
            <person name="Daum C."/>
            <person name="Ng V."/>
            <person name="Clum A."/>
            <person name="Steindorff A."/>
            <person name="Ohm R."/>
            <person name="Martin F."/>
            <person name="Silar P."/>
            <person name="Natvig D."/>
            <person name="Lalanne C."/>
            <person name="Gautier V."/>
            <person name="Ament-velasquez S.L."/>
            <person name="Kruys A."/>
            <person name="Hutchinson M.I."/>
            <person name="Powell A.J."/>
            <person name="Barry K."/>
            <person name="Miller A.N."/>
            <person name="Grigoriev I.V."/>
            <person name="Debuchy R."/>
            <person name="Gladieux P."/>
            <person name="Thoren M.H."/>
            <person name="Johannesson H."/>
        </authorList>
    </citation>
    <scope>NUCLEOTIDE SEQUENCE</scope>
    <source>
        <strain evidence="2">SMH3391-2</strain>
    </source>
</reference>
<name>A0AA39XLZ5_9PEZI</name>
<proteinExistence type="predicted"/>
<dbReference type="Pfam" id="PF26616">
    <property type="entry name" value="CorA-like"/>
    <property type="match status" value="1"/>
</dbReference>